<keyword evidence="4" id="KW-0472">Membrane</keyword>
<accession>L0HCM4</accession>
<keyword evidence="4" id="KW-0812">Transmembrane</keyword>
<evidence type="ECO:0000256" key="2">
    <source>
        <dbReference type="ARBA" id="ARBA00022803"/>
    </source>
</evidence>
<dbReference type="KEGG" id="mfo:Metfor_0700"/>
<keyword evidence="4" id="KW-1133">Transmembrane helix</keyword>
<dbReference type="RefSeq" id="WP_015284724.1">
    <property type="nucleotide sequence ID" value="NC_019943.1"/>
</dbReference>
<dbReference type="Pfam" id="PF13181">
    <property type="entry name" value="TPR_8"/>
    <property type="match status" value="1"/>
</dbReference>
<dbReference type="Pfam" id="PF13414">
    <property type="entry name" value="TPR_11"/>
    <property type="match status" value="1"/>
</dbReference>
<dbReference type="HOGENOM" id="CLU_1168569_0_0_2"/>
<evidence type="ECO:0000256" key="1">
    <source>
        <dbReference type="ARBA" id="ARBA00022737"/>
    </source>
</evidence>
<evidence type="ECO:0000256" key="4">
    <source>
        <dbReference type="SAM" id="Phobius"/>
    </source>
</evidence>
<dbReference type="SMART" id="SM00028">
    <property type="entry name" value="TPR"/>
    <property type="match status" value="4"/>
</dbReference>
<feature type="repeat" description="TPR" evidence="3">
    <location>
        <begin position="141"/>
        <end position="174"/>
    </location>
</feature>
<proteinExistence type="predicted"/>
<feature type="repeat" description="TPR" evidence="3">
    <location>
        <begin position="107"/>
        <end position="140"/>
    </location>
</feature>
<reference evidence="5 6" key="2">
    <citation type="journal article" date="2014" name="Genome Announc.">
        <title>Complete Genome Sequence of Methanoregula formicica SMSPT, a Mesophilic Hydrogenotrophic Methanogen Isolated from a Methanogenic Upflow Anaerobic Sludge Blanket Reactor.</title>
        <authorList>
            <person name="Yamamoto K."/>
            <person name="Tamaki H."/>
            <person name="Cadillo-Quiroz H."/>
            <person name="Imachi H."/>
            <person name="Kyrpides N."/>
            <person name="Woyke T."/>
            <person name="Goodwin L."/>
            <person name="Zinder S.H."/>
            <person name="Kamagata Y."/>
            <person name="Liu W.T."/>
        </authorList>
    </citation>
    <scope>NUCLEOTIDE SEQUENCE [LARGE SCALE GENOMIC DNA]</scope>
    <source>
        <strain evidence="6">DSM 22288 / NBRC 105244 / SMSP</strain>
    </source>
</reference>
<dbReference type="InterPro" id="IPR011990">
    <property type="entry name" value="TPR-like_helical_dom_sf"/>
</dbReference>
<keyword evidence="1" id="KW-0677">Repeat</keyword>
<dbReference type="GeneID" id="14310013"/>
<dbReference type="PANTHER" id="PTHR44943:SF8">
    <property type="entry name" value="TPR REPEAT-CONTAINING PROTEIN MJ0263"/>
    <property type="match status" value="1"/>
</dbReference>
<dbReference type="PROSITE" id="PS50293">
    <property type="entry name" value="TPR_REGION"/>
    <property type="match status" value="2"/>
</dbReference>
<evidence type="ECO:0000313" key="5">
    <source>
        <dbReference type="EMBL" id="AGB01760.1"/>
    </source>
</evidence>
<reference evidence="6" key="1">
    <citation type="submission" date="2011-12" db="EMBL/GenBank/DDBJ databases">
        <title>Complete sequence of Methanoregula formicicum SMSP.</title>
        <authorList>
            <person name="Lucas S."/>
            <person name="Han J."/>
            <person name="Lapidus A."/>
            <person name="Cheng J.-F."/>
            <person name="Goodwin L."/>
            <person name="Pitluck S."/>
            <person name="Peters L."/>
            <person name="Ovchinnikova G."/>
            <person name="Teshima H."/>
            <person name="Detter J.C."/>
            <person name="Han C."/>
            <person name="Tapia R."/>
            <person name="Land M."/>
            <person name="Hauser L."/>
            <person name="Kyrpides N."/>
            <person name="Ivanova N."/>
            <person name="Pagani I."/>
            <person name="Imachi H."/>
            <person name="Tamaki H."/>
            <person name="Sekiguchi Y."/>
            <person name="Kamagata Y."/>
            <person name="Cadillo-Quiroz H."/>
            <person name="Zinder S."/>
            <person name="Liu W.-T."/>
            <person name="Woyke T."/>
        </authorList>
    </citation>
    <scope>NUCLEOTIDE SEQUENCE [LARGE SCALE GENOMIC DNA]</scope>
    <source>
        <strain evidence="6">DSM 22288 / NBRC 105244 / SMSP</strain>
    </source>
</reference>
<sequence precursor="true">MESRYFLTVVALVLVAALAIPPVAAATGADPATEYFNMAQVAIGNGDYSRAVELFDKALAENTTLISQGDTLMYLYKDKAAALADMGKYDDALTTVNAGLVQFKNSTGMWNNKGYILFRMGRYNEAVDAYSQAVTIDPAYEKGWINTGDALVKAGRAGEAIEAYNKALSLDPESSSAKEGLATAHKEAGPGSMLIILVVIVIVAAGAAVWYVKFRNTDARDTGSKKSGKKE</sequence>
<dbReference type="PROSITE" id="PS50005">
    <property type="entry name" value="TPR"/>
    <property type="match status" value="3"/>
</dbReference>
<dbReference type="Pfam" id="PF00515">
    <property type="entry name" value="TPR_1"/>
    <property type="match status" value="1"/>
</dbReference>
<evidence type="ECO:0000256" key="3">
    <source>
        <dbReference type="PROSITE-ProRule" id="PRU00339"/>
    </source>
</evidence>
<evidence type="ECO:0000313" key="6">
    <source>
        <dbReference type="Proteomes" id="UP000010824"/>
    </source>
</evidence>
<dbReference type="InterPro" id="IPR051685">
    <property type="entry name" value="Ycf3/AcsC/BcsC/TPR_MFPF"/>
</dbReference>
<dbReference type="PANTHER" id="PTHR44943">
    <property type="entry name" value="CELLULOSE SYNTHASE OPERON PROTEIN C"/>
    <property type="match status" value="1"/>
</dbReference>
<dbReference type="Gene3D" id="1.25.40.10">
    <property type="entry name" value="Tetratricopeptide repeat domain"/>
    <property type="match status" value="1"/>
</dbReference>
<dbReference type="SUPFAM" id="SSF48452">
    <property type="entry name" value="TPR-like"/>
    <property type="match status" value="1"/>
</dbReference>
<dbReference type="OrthoDB" id="117365at2157"/>
<feature type="transmembrane region" description="Helical" evidence="4">
    <location>
        <begin position="193"/>
        <end position="212"/>
    </location>
</feature>
<protein>
    <submittedName>
        <fullName evidence="5">Tetratricopeptide repeat protein</fullName>
    </submittedName>
</protein>
<keyword evidence="2 3" id="KW-0802">TPR repeat</keyword>
<gene>
    <name evidence="5" type="ordered locus">Metfor_0700</name>
</gene>
<keyword evidence="6" id="KW-1185">Reference proteome</keyword>
<dbReference type="InParanoid" id="L0HCM4"/>
<dbReference type="STRING" id="593750.Metfor_0700"/>
<dbReference type="EMBL" id="CP003167">
    <property type="protein sequence ID" value="AGB01760.1"/>
    <property type="molecule type" value="Genomic_DNA"/>
</dbReference>
<name>L0HCM4_METFS</name>
<organism evidence="5 6">
    <name type="scientific">Methanoregula formicica (strain DSM 22288 / NBRC 105244 / SMSP)</name>
    <dbReference type="NCBI Taxonomy" id="593750"/>
    <lineage>
        <taxon>Archaea</taxon>
        <taxon>Methanobacteriati</taxon>
        <taxon>Methanobacteriota</taxon>
        <taxon>Stenosarchaea group</taxon>
        <taxon>Methanomicrobia</taxon>
        <taxon>Methanomicrobiales</taxon>
        <taxon>Methanoregulaceae</taxon>
        <taxon>Methanoregula</taxon>
    </lineage>
</organism>
<dbReference type="eggNOG" id="arCOG03032">
    <property type="taxonomic scope" value="Archaea"/>
</dbReference>
<dbReference type="AlphaFoldDB" id="L0HCM4"/>
<dbReference type="InterPro" id="IPR019734">
    <property type="entry name" value="TPR_rpt"/>
</dbReference>
<feature type="repeat" description="TPR" evidence="3">
    <location>
        <begin position="32"/>
        <end position="65"/>
    </location>
</feature>
<dbReference type="Proteomes" id="UP000010824">
    <property type="component" value="Chromosome"/>
</dbReference>